<sequence length="158" mass="18402">MYTESLSELITFLDTDDKIWLVLKSIEDRSEVCVNNKRVKLENDNYDFTQSFVNIHGTQERQLHARLQEENDTGTMDVSAQKGQSGTKYSFRHYNVNEECALMTYEGNGRTECHLYVRNAKLADRQPRGCEKVYDIFCQEKHQISNSACENYRATIRA</sequence>
<reference evidence="1" key="1">
    <citation type="journal article" date="2011" name="PLoS ONE">
        <title>A deep insight into the sialotranscriptome of the gulf coast tick, Amblyomma maculatum.</title>
        <authorList>
            <person name="Karim S."/>
            <person name="Singh P."/>
            <person name="Ribeiro J.M."/>
        </authorList>
    </citation>
    <scope>NUCLEOTIDE SEQUENCE</scope>
    <source>
        <tissue evidence="1">Salivary gland</tissue>
    </source>
</reference>
<dbReference type="Pfam" id="PF02098">
    <property type="entry name" value="His_binding"/>
    <property type="match status" value="1"/>
</dbReference>
<proteinExistence type="evidence at transcript level"/>
<evidence type="ECO:0000313" key="1">
    <source>
        <dbReference type="EMBL" id="AEO35721.1"/>
    </source>
</evidence>
<dbReference type="GO" id="GO:0030682">
    <property type="term" value="P:symbiont-mediated perturbation of host defenses"/>
    <property type="evidence" value="ECO:0007669"/>
    <property type="project" value="InterPro"/>
</dbReference>
<protein>
    <recommendedName>
        <fullName evidence="2">Lipocalin/cytosolic fatty-acid binding domain-containing protein</fullName>
    </recommendedName>
</protein>
<organism evidence="1">
    <name type="scientific">Amblyomma maculatum</name>
    <name type="common">Gulf Coast tick</name>
    <dbReference type="NCBI Taxonomy" id="34609"/>
    <lineage>
        <taxon>Eukaryota</taxon>
        <taxon>Metazoa</taxon>
        <taxon>Ecdysozoa</taxon>
        <taxon>Arthropoda</taxon>
        <taxon>Chelicerata</taxon>
        <taxon>Arachnida</taxon>
        <taxon>Acari</taxon>
        <taxon>Parasitiformes</taxon>
        <taxon>Ixodida</taxon>
        <taxon>Ixodoidea</taxon>
        <taxon>Ixodidae</taxon>
        <taxon>Amblyomminae</taxon>
        <taxon>Amblyomma</taxon>
    </lineage>
</organism>
<dbReference type="SUPFAM" id="SSF50814">
    <property type="entry name" value="Lipocalins"/>
    <property type="match status" value="1"/>
</dbReference>
<dbReference type="GO" id="GO:0043176">
    <property type="term" value="F:amine binding"/>
    <property type="evidence" value="ECO:0007669"/>
    <property type="project" value="InterPro"/>
</dbReference>
<dbReference type="Gene3D" id="2.40.128.20">
    <property type="match status" value="1"/>
</dbReference>
<accession>G3MQF3</accession>
<dbReference type="AlphaFoldDB" id="G3MQF3"/>
<dbReference type="InterPro" id="IPR012674">
    <property type="entry name" value="Calycin"/>
</dbReference>
<name>G3MQF3_AMBMU</name>
<dbReference type="InterPro" id="IPR002970">
    <property type="entry name" value="Tick_his-bd"/>
</dbReference>
<evidence type="ECO:0008006" key="2">
    <source>
        <dbReference type="Google" id="ProtNLM"/>
    </source>
</evidence>
<dbReference type="EMBL" id="JO844104">
    <property type="protein sequence ID" value="AEO35721.1"/>
    <property type="molecule type" value="mRNA"/>
</dbReference>